<comment type="caution">
    <text evidence="2">The sequence shown here is derived from an EMBL/GenBank/DDBJ whole genome shotgun (WGS) entry which is preliminary data.</text>
</comment>
<keyword evidence="3" id="KW-1185">Reference proteome</keyword>
<proteinExistence type="inferred from homology"/>
<evidence type="ECO:0000256" key="1">
    <source>
        <dbReference type="ARBA" id="ARBA00005437"/>
    </source>
</evidence>
<dbReference type="AlphaFoldDB" id="A0A0K9P957"/>
<dbReference type="InterPro" id="IPR007612">
    <property type="entry name" value="LOR"/>
</dbReference>
<protein>
    <submittedName>
        <fullName evidence="2">Uncharacterized protein</fullName>
    </submittedName>
</protein>
<dbReference type="OrthoDB" id="748129at2759"/>
<organism evidence="2 3">
    <name type="scientific">Zostera marina</name>
    <name type="common">Eelgrass</name>
    <dbReference type="NCBI Taxonomy" id="29655"/>
    <lineage>
        <taxon>Eukaryota</taxon>
        <taxon>Viridiplantae</taxon>
        <taxon>Streptophyta</taxon>
        <taxon>Embryophyta</taxon>
        <taxon>Tracheophyta</taxon>
        <taxon>Spermatophyta</taxon>
        <taxon>Magnoliopsida</taxon>
        <taxon>Liliopsida</taxon>
        <taxon>Zosteraceae</taxon>
        <taxon>Zostera</taxon>
    </lineage>
</organism>
<dbReference type="SUPFAM" id="SSF54518">
    <property type="entry name" value="Tubby C-terminal domain-like"/>
    <property type="match status" value="1"/>
</dbReference>
<dbReference type="Proteomes" id="UP000036987">
    <property type="component" value="Unassembled WGS sequence"/>
</dbReference>
<dbReference type="PANTHER" id="PTHR31087:SF131">
    <property type="entry name" value="TRANSLATION INITIATION FACTOR 2B FAMILY PROTEIN, PUTATIVE, EXPRESSED-RELATED"/>
    <property type="match status" value="1"/>
</dbReference>
<evidence type="ECO:0000313" key="3">
    <source>
        <dbReference type="Proteomes" id="UP000036987"/>
    </source>
</evidence>
<dbReference type="Gene3D" id="2.40.160.200">
    <property type="entry name" value="LURP1-related"/>
    <property type="match status" value="1"/>
</dbReference>
<dbReference type="InterPro" id="IPR038595">
    <property type="entry name" value="LOR_sf"/>
</dbReference>
<name>A0A0K9P957_ZOSMR</name>
<dbReference type="OMA" id="CAVRERD"/>
<dbReference type="PANTHER" id="PTHR31087">
    <property type="match status" value="1"/>
</dbReference>
<dbReference type="InterPro" id="IPR025659">
    <property type="entry name" value="Tubby-like_C"/>
</dbReference>
<reference evidence="3" key="1">
    <citation type="journal article" date="2016" name="Nature">
        <title>The genome of the seagrass Zostera marina reveals angiosperm adaptation to the sea.</title>
        <authorList>
            <person name="Olsen J.L."/>
            <person name="Rouze P."/>
            <person name="Verhelst B."/>
            <person name="Lin Y.-C."/>
            <person name="Bayer T."/>
            <person name="Collen J."/>
            <person name="Dattolo E."/>
            <person name="De Paoli E."/>
            <person name="Dittami S."/>
            <person name="Maumus F."/>
            <person name="Michel G."/>
            <person name="Kersting A."/>
            <person name="Lauritano C."/>
            <person name="Lohaus R."/>
            <person name="Toepel M."/>
            <person name="Tonon T."/>
            <person name="Vanneste K."/>
            <person name="Amirebrahimi M."/>
            <person name="Brakel J."/>
            <person name="Bostroem C."/>
            <person name="Chovatia M."/>
            <person name="Grimwood J."/>
            <person name="Jenkins J.W."/>
            <person name="Jueterbock A."/>
            <person name="Mraz A."/>
            <person name="Stam W.T."/>
            <person name="Tice H."/>
            <person name="Bornberg-Bauer E."/>
            <person name="Green P.J."/>
            <person name="Pearson G.A."/>
            <person name="Procaccini G."/>
            <person name="Duarte C.M."/>
            <person name="Schmutz J."/>
            <person name="Reusch T.B.H."/>
            <person name="Van de Peer Y."/>
        </authorList>
    </citation>
    <scope>NUCLEOTIDE SEQUENCE [LARGE SCALE GENOMIC DNA]</scope>
    <source>
        <strain evidence="3">cv. Finnish</strain>
    </source>
</reference>
<gene>
    <name evidence="2" type="ORF">ZOSMA_31G01070</name>
</gene>
<comment type="similarity">
    <text evidence="1">Belongs to the LOR family.</text>
</comment>
<dbReference type="Pfam" id="PF04525">
    <property type="entry name" value="LOR"/>
    <property type="match status" value="1"/>
</dbReference>
<accession>A0A0K9P957</accession>
<evidence type="ECO:0000313" key="2">
    <source>
        <dbReference type="EMBL" id="KMZ65519.1"/>
    </source>
</evidence>
<dbReference type="EMBL" id="LFYR01001032">
    <property type="protein sequence ID" value="KMZ65519.1"/>
    <property type="molecule type" value="Genomic_DNA"/>
</dbReference>
<sequence length="202" mass="22800">MTRIHPNSSASNAKHKPISNDKREIATVLTVWKKSLLFNCKGYTVYDSKGDLHFRVDSYSSDGTSTEIILMDHIGKPLVSFRRKRLCLGQTWQIYNGEESKNPIFAVKKHLLGSNKILAHVSRYGRSEEDVKWEYVVEGSYEGRCCGVYDRNKTRVAEIQSKQSVGGVGFGNDVFRLIVNEAELDSTIAMSIVILLEQMYGS</sequence>